<proteinExistence type="predicted"/>
<dbReference type="GO" id="GO:0019068">
    <property type="term" value="P:virion assembly"/>
    <property type="evidence" value="ECO:0007669"/>
    <property type="project" value="InterPro"/>
</dbReference>
<feature type="region of interest" description="Disordered" evidence="1">
    <location>
        <begin position="463"/>
        <end position="492"/>
    </location>
</feature>
<gene>
    <name evidence="2" type="ORF">UFOVP510_19</name>
</gene>
<feature type="region of interest" description="Disordered" evidence="1">
    <location>
        <begin position="256"/>
        <end position="280"/>
    </location>
</feature>
<evidence type="ECO:0000256" key="1">
    <source>
        <dbReference type="SAM" id="MobiDB-lite"/>
    </source>
</evidence>
<evidence type="ECO:0000313" key="2">
    <source>
        <dbReference type="EMBL" id="CAB4147245.1"/>
    </source>
</evidence>
<name>A0A6J5MJ74_9CAUD</name>
<organism evidence="2">
    <name type="scientific">uncultured Caudovirales phage</name>
    <dbReference type="NCBI Taxonomy" id="2100421"/>
    <lineage>
        <taxon>Viruses</taxon>
        <taxon>Duplodnaviria</taxon>
        <taxon>Heunggongvirae</taxon>
        <taxon>Uroviricota</taxon>
        <taxon>Caudoviricetes</taxon>
        <taxon>Peduoviridae</taxon>
        <taxon>Maltschvirus</taxon>
        <taxon>Maltschvirus maltsch</taxon>
    </lineage>
</organism>
<dbReference type="GO" id="GO:0005198">
    <property type="term" value="F:structural molecule activity"/>
    <property type="evidence" value="ECO:0007669"/>
    <property type="project" value="InterPro"/>
</dbReference>
<reference evidence="2" key="1">
    <citation type="submission" date="2020-04" db="EMBL/GenBank/DDBJ databases">
        <authorList>
            <person name="Chiriac C."/>
            <person name="Salcher M."/>
            <person name="Ghai R."/>
            <person name="Kavagutti S V."/>
        </authorList>
    </citation>
    <scope>NUCLEOTIDE SEQUENCE</scope>
</reference>
<dbReference type="InterPro" id="IPR006429">
    <property type="entry name" value="Phage_lambda_portal"/>
</dbReference>
<protein>
    <submittedName>
        <fullName evidence="2">COG5511 Bacteriophage capsid protein</fullName>
    </submittedName>
</protein>
<sequence>MASYLSGLLNLLKGAGSKQMAQSFEAAKPSPNRSNIYTKTPSDFRKEYDSFTRREIMRKSRYLEKNSGILREYIQQMAILSVGASGITPQYRTADRNANALIEQYHEDWANSPEVSGRFNYWEVQQIISRALDRDGEIFILKTRDSLGVAKIQIIEAHRVGNGSIGDDPYLVDGIRFGRFGEVIEYLVMQDDGKAIPIPANAIVHIYDKQQASGARGYPPLQHSICHLIDQMEMLSNEKKATLDQSKISIHLEKNSGQADEDDEEVFGQGNPNPSKPTPAGVTYITEPGEKLNLLESKRPNSNFVPWLDHLSRDSVMGGLPYEFIADSSKVGAAGVKLSLAKATRVVKHRQSVICTGLREISFYIIGDAIEQGLLPAVDGWWQPQWMLPKQIQLDVSREAYQNRLDIEFGLKSRTEDFAERQQDFEEQMNLRADEAVYMIDLAKQRGIPLEFLYKPSFNWLQPGSGGKPGGGDPLTDDQAGQQDSPPPENLP</sequence>
<accession>A0A6J5MJ74</accession>
<feature type="compositionally biased region" description="Gly residues" evidence="1">
    <location>
        <begin position="464"/>
        <end position="473"/>
    </location>
</feature>
<dbReference type="Pfam" id="PF05136">
    <property type="entry name" value="Phage_portal_2"/>
    <property type="match status" value="1"/>
</dbReference>
<dbReference type="EMBL" id="LR796493">
    <property type="protein sequence ID" value="CAB4147245.1"/>
    <property type="molecule type" value="Genomic_DNA"/>
</dbReference>